<evidence type="ECO:0000259" key="4">
    <source>
        <dbReference type="Pfam" id="PF21602"/>
    </source>
</evidence>
<evidence type="ECO:0000259" key="3">
    <source>
        <dbReference type="Pfam" id="PF21601"/>
    </source>
</evidence>
<keyword evidence="6" id="KW-1185">Reference proteome</keyword>
<protein>
    <recommendedName>
        <fullName evidence="7">Gliding motility protein GldM</fullName>
    </recommendedName>
</protein>
<dbReference type="Proteomes" id="UP000220133">
    <property type="component" value="Chromosome"/>
</dbReference>
<dbReference type="InterPro" id="IPR019859">
    <property type="entry name" value="Motility-assoc_prot_GldM"/>
</dbReference>
<dbReference type="RefSeq" id="WP_098193228.1">
    <property type="nucleotide sequence ID" value="NZ_CP023777.1"/>
</dbReference>
<evidence type="ECO:0000313" key="5">
    <source>
        <dbReference type="EMBL" id="ATL46842.1"/>
    </source>
</evidence>
<evidence type="ECO:0000313" key="6">
    <source>
        <dbReference type="Proteomes" id="UP000220133"/>
    </source>
</evidence>
<dbReference type="Pfam" id="PF21601">
    <property type="entry name" value="GldM_2nd"/>
    <property type="match status" value="1"/>
</dbReference>
<dbReference type="InterPro" id="IPR048406">
    <property type="entry name" value="GldM_Ig-like-2"/>
</dbReference>
<dbReference type="InterPro" id="IPR048405">
    <property type="entry name" value="GldM_Ig-like-1"/>
</dbReference>
<dbReference type="NCBIfam" id="TIGR03517">
    <property type="entry name" value="GldM_gliding"/>
    <property type="match status" value="1"/>
</dbReference>
<evidence type="ECO:0008006" key="7">
    <source>
        <dbReference type="Google" id="ProtNLM"/>
    </source>
</evidence>
<dbReference type="AlphaFoldDB" id="A0A291QSI4"/>
<feature type="domain" description="Gliding motility-associated protein GldM N-terminal" evidence="2">
    <location>
        <begin position="30"/>
        <end position="217"/>
    </location>
</feature>
<proteinExistence type="predicted"/>
<feature type="domain" description="Gliding motility-associated protein GldM C-terminal" evidence="1">
    <location>
        <begin position="404"/>
        <end position="511"/>
    </location>
</feature>
<dbReference type="Pfam" id="PF12080">
    <property type="entry name" value="GldM_4th"/>
    <property type="match status" value="1"/>
</dbReference>
<dbReference type="EMBL" id="CP023777">
    <property type="protein sequence ID" value="ATL46842.1"/>
    <property type="molecule type" value="Genomic_DNA"/>
</dbReference>
<organism evidence="5 6">
    <name type="scientific">Chitinophaga caeni</name>
    <dbReference type="NCBI Taxonomy" id="2029983"/>
    <lineage>
        <taxon>Bacteria</taxon>
        <taxon>Pseudomonadati</taxon>
        <taxon>Bacteroidota</taxon>
        <taxon>Chitinophagia</taxon>
        <taxon>Chitinophagales</taxon>
        <taxon>Chitinophagaceae</taxon>
        <taxon>Chitinophaga</taxon>
    </lineage>
</organism>
<sequence>MALPKDPRQKMINFMYLVLTAMLALNVSAEILNAFDIVNNSILTSNKVVEEKNDRTYKIFAKQLADDPEKVGPFKKKADNVKVAADSMFNYLEGMKSDLVRLSGGLNDEGELKNKGEQNVVSQLMLTEKKGYELKSKLEALRKVLLTNVPADKLQEFSRTLPLNIELPKEASKGIEKKDWPTYHFADVPVIAGITLLSKFQNDIRNSETMIVEDLLNQVHADDFKFDQLKGFVSLNSKNLMSGQKVEAQIMIGAYSSTVTPEIIVNGAPIDVKDGIGTYSSIVSGLGPKTISGIIRLQGPNGKMIEQPFSETYNVGASATSISADKMNVFYIGLQNPLTITAAGYPAEAINATITDGGSLQKTSAGHYIATVRKSGTVKVNVTATQNGETKSIASQEFRVKYMPDPVLKVGMSKGPSMKAADFKVQQGLRADLENFVFDGVRFDIVRYTMSIDAKGRDMVEETASSPYFPPKLSGSIRSLKPGDFVYFDNISVKGPDGIVRDLPSVTFKIN</sequence>
<dbReference type="Pfam" id="PF21602">
    <property type="entry name" value="GldM_3rd"/>
    <property type="match status" value="1"/>
</dbReference>
<dbReference type="Pfam" id="PF12081">
    <property type="entry name" value="GldM_1st"/>
    <property type="match status" value="1"/>
</dbReference>
<reference evidence="5 6" key="1">
    <citation type="submission" date="2017-10" db="EMBL/GenBank/DDBJ databases">
        <title>Paenichitinophaga pekingensis gen. nov., sp. nov., isolated from activated sludge.</title>
        <authorList>
            <person name="Jin D."/>
            <person name="Kong X."/>
            <person name="Deng Y."/>
            <person name="Bai Z."/>
        </authorList>
    </citation>
    <scope>NUCLEOTIDE SEQUENCE [LARGE SCALE GENOMIC DNA]</scope>
    <source>
        <strain evidence="5 6">13</strain>
    </source>
</reference>
<evidence type="ECO:0000259" key="2">
    <source>
        <dbReference type="Pfam" id="PF12081"/>
    </source>
</evidence>
<feature type="domain" description="Gliding motility-associated protein GldM first immunoglobulin-like" evidence="3">
    <location>
        <begin position="221"/>
        <end position="316"/>
    </location>
</feature>
<dbReference type="OrthoDB" id="1490890at2"/>
<dbReference type="InterPro" id="IPR022720">
    <property type="entry name" value="Motility-assoc_prot_GldM_N"/>
</dbReference>
<name>A0A291QSI4_9BACT</name>
<feature type="domain" description="Gliding motility-associated protein GldM second immunoglobulin-like" evidence="4">
    <location>
        <begin position="321"/>
        <end position="401"/>
    </location>
</feature>
<dbReference type="KEGG" id="cbae:COR50_06420"/>
<accession>A0A291QSI4</accession>
<evidence type="ECO:0000259" key="1">
    <source>
        <dbReference type="Pfam" id="PF12080"/>
    </source>
</evidence>
<dbReference type="InterPro" id="IPR022719">
    <property type="entry name" value="Motility-assoc_prot_GldM_C"/>
</dbReference>
<gene>
    <name evidence="5" type="ORF">COR50_06420</name>
</gene>